<dbReference type="InterPro" id="IPR009030">
    <property type="entry name" value="Growth_fac_rcpt_cys_sf"/>
</dbReference>
<keyword evidence="5 7" id="KW-1015">Disulfide bond</keyword>
<evidence type="ECO:0000259" key="10">
    <source>
        <dbReference type="PROSITE" id="PS51233"/>
    </source>
</evidence>
<feature type="compositionally biased region" description="Polar residues" evidence="8">
    <location>
        <begin position="1522"/>
        <end position="1531"/>
    </location>
</feature>
<keyword evidence="2" id="KW-0732">Signal</keyword>
<feature type="domain" description="EGF-like" evidence="9">
    <location>
        <begin position="1937"/>
        <end position="1969"/>
    </location>
</feature>
<feature type="domain" description="EGF-like" evidence="9">
    <location>
        <begin position="1270"/>
        <end position="1309"/>
    </location>
</feature>
<evidence type="ECO:0000313" key="12">
    <source>
        <dbReference type="Proteomes" id="UP001369086"/>
    </source>
</evidence>
<feature type="disulfide bond" evidence="7">
    <location>
        <begin position="1895"/>
        <end position="1904"/>
    </location>
</feature>
<dbReference type="SMART" id="SM00216">
    <property type="entry name" value="VWD"/>
    <property type="match status" value="1"/>
</dbReference>
<dbReference type="EMBL" id="JAHFZB010000010">
    <property type="protein sequence ID" value="KAK6485164.1"/>
    <property type="molecule type" value="Genomic_DNA"/>
</dbReference>
<dbReference type="InterPro" id="IPR013032">
    <property type="entry name" value="EGF-like_CS"/>
</dbReference>
<feature type="domain" description="EGF-like" evidence="9">
    <location>
        <begin position="1873"/>
        <end position="1905"/>
    </location>
</feature>
<dbReference type="InterPro" id="IPR018097">
    <property type="entry name" value="EGF_Ca-bd_CS"/>
</dbReference>
<dbReference type="InterPro" id="IPR000742">
    <property type="entry name" value="EGF"/>
</dbReference>
<dbReference type="Pfam" id="PF25776">
    <property type="entry name" value="Ig_VWDE"/>
    <property type="match status" value="1"/>
</dbReference>
<proteinExistence type="predicted"/>
<dbReference type="InterPro" id="IPR001846">
    <property type="entry name" value="VWF_type-D"/>
</dbReference>
<dbReference type="InterPro" id="IPR050969">
    <property type="entry name" value="Dev_Signal_Modulators"/>
</dbReference>
<keyword evidence="12" id="KW-1185">Reference proteome</keyword>
<evidence type="ECO:0000256" key="8">
    <source>
        <dbReference type="SAM" id="MobiDB-lite"/>
    </source>
</evidence>
<feature type="disulfide bond" evidence="7">
    <location>
        <begin position="1767"/>
        <end position="1776"/>
    </location>
</feature>
<evidence type="ECO:0000313" key="11">
    <source>
        <dbReference type="EMBL" id="KAK6485164.1"/>
    </source>
</evidence>
<dbReference type="PROSITE" id="PS01187">
    <property type="entry name" value="EGF_CA"/>
    <property type="match status" value="2"/>
</dbReference>
<dbReference type="InterPro" id="IPR057885">
    <property type="entry name" value="Ig_VWDE"/>
</dbReference>
<organism evidence="11 12">
    <name type="scientific">Huso huso</name>
    <name type="common">Beluga</name>
    <name type="synonym">Acipenser huso</name>
    <dbReference type="NCBI Taxonomy" id="61971"/>
    <lineage>
        <taxon>Eukaryota</taxon>
        <taxon>Metazoa</taxon>
        <taxon>Chordata</taxon>
        <taxon>Craniata</taxon>
        <taxon>Vertebrata</taxon>
        <taxon>Euteleostomi</taxon>
        <taxon>Actinopterygii</taxon>
        <taxon>Chondrostei</taxon>
        <taxon>Acipenseriformes</taxon>
        <taxon>Acipenseridae</taxon>
        <taxon>Huso</taxon>
    </lineage>
</organism>
<dbReference type="SMART" id="SM00181">
    <property type="entry name" value="EGF"/>
    <property type="match status" value="15"/>
</dbReference>
<dbReference type="SUPFAM" id="SSF57184">
    <property type="entry name" value="Growth factor receptor domain"/>
    <property type="match status" value="1"/>
</dbReference>
<feature type="disulfide bond" evidence="7">
    <location>
        <begin position="1749"/>
        <end position="1759"/>
    </location>
</feature>
<dbReference type="Pfam" id="PF25024">
    <property type="entry name" value="EGF_TEN"/>
    <property type="match status" value="1"/>
</dbReference>
<feature type="domain" description="EGF-like" evidence="9">
    <location>
        <begin position="1233"/>
        <end position="1268"/>
    </location>
</feature>
<dbReference type="Pfam" id="PF23283">
    <property type="entry name" value="D8C_UMOD"/>
    <property type="match status" value="1"/>
</dbReference>
<dbReference type="Proteomes" id="UP001369086">
    <property type="component" value="Unassembled WGS sequence"/>
</dbReference>
<feature type="region of interest" description="Disordered" evidence="8">
    <location>
        <begin position="1338"/>
        <end position="1369"/>
    </location>
</feature>
<feature type="disulfide bond" evidence="7">
    <location>
        <begin position="1221"/>
        <end position="1230"/>
    </location>
</feature>
<feature type="disulfide bond" evidence="7">
    <location>
        <begin position="1877"/>
        <end position="1887"/>
    </location>
</feature>
<dbReference type="PROSITE" id="PS00022">
    <property type="entry name" value="EGF_1"/>
    <property type="match status" value="6"/>
</dbReference>
<evidence type="ECO:0000256" key="2">
    <source>
        <dbReference type="ARBA" id="ARBA00022729"/>
    </source>
</evidence>
<dbReference type="PROSITE" id="PS50026">
    <property type="entry name" value="EGF_3"/>
    <property type="match status" value="7"/>
</dbReference>
<dbReference type="InterPro" id="IPR001881">
    <property type="entry name" value="EGF-like_Ca-bd_dom"/>
</dbReference>
<dbReference type="InterPro" id="IPR058727">
    <property type="entry name" value="Helical_Vwde"/>
</dbReference>
<feature type="disulfide bond" evidence="7">
    <location>
        <begin position="1831"/>
        <end position="1840"/>
    </location>
</feature>
<comment type="caution">
    <text evidence="7">Lacks conserved residue(s) required for the propagation of feature annotation.</text>
</comment>
<dbReference type="InterPro" id="IPR057774">
    <property type="entry name" value="D8C_UMOD/GP2/OIT3-like"/>
</dbReference>
<evidence type="ECO:0000256" key="7">
    <source>
        <dbReference type="PROSITE-ProRule" id="PRU00076"/>
    </source>
</evidence>
<protein>
    <submittedName>
        <fullName evidence="11">von Willebrand factor D and EGF domain-containing protein</fullName>
    </submittedName>
</protein>
<evidence type="ECO:0000256" key="6">
    <source>
        <dbReference type="ARBA" id="ARBA00023180"/>
    </source>
</evidence>
<keyword evidence="1 7" id="KW-0245">EGF-like domain</keyword>
<keyword evidence="4" id="KW-0175">Coiled coil</keyword>
<evidence type="ECO:0000256" key="3">
    <source>
        <dbReference type="ARBA" id="ARBA00022737"/>
    </source>
</evidence>
<feature type="domain" description="VWFD" evidence="10">
    <location>
        <begin position="431"/>
        <end position="617"/>
    </location>
</feature>
<dbReference type="PROSITE" id="PS01186">
    <property type="entry name" value="EGF_2"/>
    <property type="match status" value="5"/>
</dbReference>
<dbReference type="Gene3D" id="2.10.25.10">
    <property type="entry name" value="Laminin"/>
    <property type="match status" value="11"/>
</dbReference>
<feature type="compositionally biased region" description="Polar residues" evidence="8">
    <location>
        <begin position="1577"/>
        <end position="1588"/>
    </location>
</feature>
<dbReference type="CDD" id="cd00054">
    <property type="entry name" value="EGF_CA"/>
    <property type="match status" value="4"/>
</dbReference>
<feature type="domain" description="EGF-like" evidence="9">
    <location>
        <begin position="1809"/>
        <end position="1841"/>
    </location>
</feature>
<feature type="disulfide bond" evidence="7">
    <location>
        <begin position="1258"/>
        <end position="1267"/>
    </location>
</feature>
<evidence type="ECO:0000256" key="4">
    <source>
        <dbReference type="ARBA" id="ARBA00023054"/>
    </source>
</evidence>
<evidence type="ECO:0000256" key="5">
    <source>
        <dbReference type="ARBA" id="ARBA00023157"/>
    </source>
</evidence>
<feature type="domain" description="EGF-like" evidence="9">
    <location>
        <begin position="1192"/>
        <end position="1231"/>
    </location>
</feature>
<feature type="region of interest" description="Disordered" evidence="8">
    <location>
        <begin position="1556"/>
        <end position="1593"/>
    </location>
</feature>
<feature type="disulfide bond" evidence="7">
    <location>
        <begin position="1959"/>
        <end position="1968"/>
    </location>
</feature>
<reference evidence="11 12" key="1">
    <citation type="submission" date="2021-05" db="EMBL/GenBank/DDBJ databases">
        <authorList>
            <person name="Zahm M."/>
            <person name="Klopp C."/>
            <person name="Cabau C."/>
            <person name="Kuhl H."/>
            <person name="Suciu R."/>
            <person name="Ciorpac M."/>
            <person name="Holostenco D."/>
            <person name="Gessner J."/>
            <person name="Wuertz S."/>
            <person name="Hohne C."/>
            <person name="Stock M."/>
            <person name="Gislard M."/>
            <person name="Lluch J."/>
            <person name="Milhes M."/>
            <person name="Lampietro C."/>
            <person name="Lopez Roques C."/>
            <person name="Donnadieu C."/>
            <person name="Du K."/>
            <person name="Schartl M."/>
            <person name="Guiguen Y."/>
        </authorList>
    </citation>
    <scope>NUCLEOTIDE SEQUENCE [LARGE SCALE GENOMIC DNA]</scope>
    <source>
        <strain evidence="11">Hh-F2</strain>
        <tissue evidence="11">Blood</tissue>
    </source>
</reference>
<comment type="caution">
    <text evidence="11">The sequence shown here is derived from an EMBL/GenBank/DDBJ whole genome shotgun (WGS) entry which is preliminary data.</text>
</comment>
<feature type="compositionally biased region" description="Polar residues" evidence="8">
    <location>
        <begin position="1357"/>
        <end position="1369"/>
    </location>
</feature>
<dbReference type="InterPro" id="IPR000152">
    <property type="entry name" value="EGF-type_Asp/Asn_hydroxyl_site"/>
</dbReference>
<keyword evidence="3" id="KW-0677">Repeat</keyword>
<dbReference type="Gene3D" id="2.60.120.260">
    <property type="entry name" value="Galactose-binding domain-like"/>
    <property type="match status" value="1"/>
</dbReference>
<gene>
    <name evidence="11" type="ORF">HHUSO_G13119</name>
</gene>
<keyword evidence="6" id="KW-0325">Glycoprotein</keyword>
<feature type="domain" description="EGF-like" evidence="9">
    <location>
        <begin position="1745"/>
        <end position="1777"/>
    </location>
</feature>
<evidence type="ECO:0000256" key="1">
    <source>
        <dbReference type="ARBA" id="ARBA00022536"/>
    </source>
</evidence>
<dbReference type="Pfam" id="PF12661">
    <property type="entry name" value="hEGF"/>
    <property type="match status" value="2"/>
</dbReference>
<dbReference type="PROSITE" id="PS00010">
    <property type="entry name" value="ASX_HYDROXYL"/>
    <property type="match status" value="1"/>
</dbReference>
<sequence>MDHLLSYLPRVLCFGHSCVLWISLFQLCTSLARLAPECYPGGYQVLQNPYRSIDFDSVDLQHTAIQDLICDHSLSSGWYRFMINNKPAEMPTECIEMNKCGTQAPVWLSLKEASLPRLGDVKQLSACATWQFFLGSTKDCCLFRIPVSVRNCGEFFVYFLQPTQGCMGYCAEAVTEVKPKICPPGEVEVNGICQARPLAISSKPVITPELIGNSVHLKCTYTSMSSNPALGYVVVWLRHWPRNAKKEIRRDTTLQTVSSVEMDGVHFKLGDTVSCSVFTFLRNSADTQSLPRDSDVFFAGIKFVPEFFQIAEDSKDHSLTIHSTVPIPCKDSEQKQNCKITLQLSTDDSDSISLEAPNIALSACQVDLEQTPCTGDSCASASLFLMAVTDFTRDGNRASHIRVEPAKDSPLLWKGYVPSPVKVMVQDIPAGSCYSFTDPHIITFDGRRFDNYKTGTFVLFRSLAREFEVQARQWDCGSRHYAVSCNCGVVVREGNDIIAFDMCNGQLQETRPHLSVKSIGPASDQIKIQEAHQGKKVTIVFPSGAFVRADVSDWGMSLSVRAPSVDFNSTRGLCGTFDRNSQNDFHSTDGSILTRSHRNNDPEDFIEEWRIPPGESLFDITPLVTEGEKKKHYCRCQKEYTMSLHSVNRMGGLFDHSPLSYCFSNDNVDYTSVIPFIDVTTEYINTLIIETDIQKREAVQTLGSLPKVIRKRDNVVPSRQQQALGFPSEDLHIQEPLERDYDQTGTINNKTGPDINLSRRRRQGYYEYLPIFTFQSLSQTDLESFTYFFPEDHLSGSRPVVQPSWPTPSGLTSAKALEICQQVLANSTIGVVCKDLLGRRLDEAIDMCILDLQLKDDLAWEEAMAPFLENECERRVLENRTRQPLMLGGSTGASEEVITALRCPNFCNGNGLCTEWGCQCFPGHSLHDCSLSSSHPPELTDLENSGLCDIRIYECNSVRVFGLGFMDSGDLHCQVTRLMHVNGHWTSGVQEITKATFLSSKAVDCVLPPLNNMASETVDFIVDDKPFGRWEVKITNDGSLYSDSKVVTLYDGVCQVCDSLLTGLCTLKEKTCNIDGLCYGEGDLNPTSPCLLCKPSISKFTWSVNENNQPPMFQVPVNKLQTFSGENFVYQFTAVDPEGSAMLFLLESGPQDASLSPAGLLIWKVHSEETQIFEFTVSDECNAQSRYSVEVAVKPCGCLNGGTCVTNINFPPGSGEYLCMCPPGFTGDLCQENIDECISNPCGGRTCVDGVNSYLCECPAGLRGTSCQEDVNECEKSPCFPGAPCINSFGSYKCGRCPQGIGGDGRSCKIESLADITDTAVTSAQSVPDVLSRMESVRLQPPEKSKEAEGGPFVVNSPRTGLSPTARSTTQCSSRPCYPGVQCIDRRPPYVGYVCGRCPAGFFGNGHSCTKIPRAVPPHHVSRMSQVKNSRSNNVDMKVSQHYLPFLPSSNGEARLSRPSVKVNNVTTRPLRFIDLESRGAKVETKVLQNQTSGMKQDDADNQQHQRQIPVVQYTKLPKDPSLQQNSTTRNGDVVNPPDLSKETVKILHVSTQSVASVTTKPSKHQIPAHSPASRRTIPQSWSTNTTKALPPSIGRKDITLASTRPKPVLTSKIELPQTSSFMAALTPTSYSVSALSDTAAFSRPVSRTSVVHRSQVRTTTARRPYTSSYNGLMLTTCADMPCFSGVQCEPTQDGEFKCGRCPFGYTGDGIQCKAICRYPCGKNMECAALNTCRCKPGYTGHNCHVAICRPDCKNGGKCIAPGVCDCMQGYHGEICEDALCDPICEHGGTCIARNTCSCSYGFVGPRCETMVCNRHCHNGGECVSPDECRCKAGWTGPSCETAVCVPVCLNGGTCLRPNTCTCPYGFYGSLCQNAVCSPPCKNGGHCMRNNVCSCPEGYTGKRCQKSVCEPVCMNGGKCVGPDICDCPSGWKGKRCNKPVCLQKCLNEGECIGPSTCHCVSGWEGMLCQIPICEQKCLYGSRCIRPNVCACRNGYAGVACGRKLPIRRG</sequence>
<dbReference type="PANTHER" id="PTHR14949:SF52">
    <property type="entry name" value="VON WILLEBRAND FACTOR D AND EGF DOMAIN-CONTAINING PROTEIN"/>
    <property type="match status" value="1"/>
</dbReference>
<evidence type="ECO:0000259" key="9">
    <source>
        <dbReference type="PROSITE" id="PS50026"/>
    </source>
</evidence>
<feature type="disulfide bond" evidence="7">
    <location>
        <begin position="1237"/>
        <end position="1247"/>
    </location>
</feature>
<feature type="region of interest" description="Disordered" evidence="8">
    <location>
        <begin position="1514"/>
        <end position="1539"/>
    </location>
</feature>
<feature type="disulfide bond" evidence="7">
    <location>
        <begin position="1941"/>
        <end position="1951"/>
    </location>
</feature>
<accession>A0ABR0ZK56</accession>
<dbReference type="Pfam" id="PF00094">
    <property type="entry name" value="VWD"/>
    <property type="match status" value="1"/>
</dbReference>
<dbReference type="SMART" id="SM00179">
    <property type="entry name" value="EGF_CA"/>
    <property type="match status" value="4"/>
</dbReference>
<feature type="disulfide bond" evidence="7">
    <location>
        <begin position="1813"/>
        <end position="1823"/>
    </location>
</feature>
<dbReference type="PROSITE" id="PS51233">
    <property type="entry name" value="VWFD"/>
    <property type="match status" value="1"/>
</dbReference>
<dbReference type="SUPFAM" id="SSF57196">
    <property type="entry name" value="EGF/Laminin"/>
    <property type="match status" value="1"/>
</dbReference>
<dbReference type="Pfam" id="PF26129">
    <property type="entry name" value="Vwde"/>
    <property type="match status" value="1"/>
</dbReference>
<dbReference type="Pfam" id="PF00008">
    <property type="entry name" value="EGF"/>
    <property type="match status" value="1"/>
</dbReference>
<dbReference type="PANTHER" id="PTHR14949">
    <property type="entry name" value="EGF-LIKE-DOMAIN, MULTIPLE 7, 8"/>
    <property type="match status" value="1"/>
</dbReference>
<name>A0ABR0ZK56_HUSHU</name>